<dbReference type="Pfam" id="PF04434">
    <property type="entry name" value="SWIM"/>
    <property type="match status" value="1"/>
</dbReference>
<sequence length="772" mass="86604">MDASSRVNDRSQTANDRRLSKNTCCAAKMVCTLVTTVDKRGGLSRNKDPHVPTYSASVRVYNVHNHNISVAEALRHRDVGAKAIETLTQLFEIGHNPTSALAVLKSDLLVEHGDKYVYVSANRALCPDLHFCYRLYQKVNKQEFGEQSGAGMLAALERQIDTYNLACNNTCAKLKMSSGGTPLVAICSPLMRRTHSLKLSGELCFIDSSGNMHREDCRVFLLLTHTCGGGLPLGIVMTQSEDERTISEGLELLKSLLKDDAFACRGQTGPHLFLTDDSKAERGAISRPFPEATQLLCTFHLLQAVWRWLWSKDHGIDVRDRQTLFSIVKDMLYGREMSSVELLYQQALVNPVAARYKRFLTYLQNLYSRRECWALSYREDLPTRGNQTNNYVEAAMRVLKDKILQRTKAFNLPQLFHLFTSRLESYYEAQVGERKFEVKASTSGQTYAVDMELELCTCPVGHTGAPCKHQAAVVKNYKVHSNNFLPTTPEMRAELLKITGGQSFVERKAGLAFEQPLKWDKSTKDLRLRHGVPAHNLLGPKQPLASGTSYRVVSRAFGMPRATVHRVVHRVCEEVVAIRSRVILLPNLAEAVCDHQGRFIDTYTGWPGSVHDSRVLRNSPLFTKEVYPPPGQGYFLLGDGGYPCLERPLPLITPFKRPVRGIAEHRFNSHHSRACSIIERAFGMMKTRFRAIFLQTLEVDPSFVPHVITACCVLHNICLGVGDVMVPDEEPVEVMPEEDGNVSDTQSGAAWRENLCAHLSALEQADHDHDYC</sequence>
<proteinExistence type="predicted"/>
<reference evidence="5" key="1">
    <citation type="journal article" date="2023" name="Science">
        <title>Genome structures resolve the early diversification of teleost fishes.</title>
        <authorList>
            <person name="Parey E."/>
            <person name="Louis A."/>
            <person name="Montfort J."/>
            <person name="Bouchez O."/>
            <person name="Roques C."/>
            <person name="Iampietro C."/>
            <person name="Lluch J."/>
            <person name="Castinel A."/>
            <person name="Donnadieu C."/>
            <person name="Desvignes T."/>
            <person name="Floi Bucao C."/>
            <person name="Jouanno E."/>
            <person name="Wen M."/>
            <person name="Mejri S."/>
            <person name="Dirks R."/>
            <person name="Jansen H."/>
            <person name="Henkel C."/>
            <person name="Chen W.J."/>
            <person name="Zahm M."/>
            <person name="Cabau C."/>
            <person name="Klopp C."/>
            <person name="Thompson A.W."/>
            <person name="Robinson-Rechavi M."/>
            <person name="Braasch I."/>
            <person name="Lecointre G."/>
            <person name="Bobe J."/>
            <person name="Postlethwait J.H."/>
            <person name="Berthelot C."/>
            <person name="Roest Crollius H."/>
            <person name="Guiguen Y."/>
        </authorList>
    </citation>
    <scope>NUCLEOTIDE SEQUENCE</scope>
    <source>
        <strain evidence="5">WJC10195</strain>
    </source>
</reference>
<comment type="caution">
    <text evidence="5">The sequence shown here is derived from an EMBL/GenBank/DDBJ whole genome shotgun (WGS) entry which is preliminary data.</text>
</comment>
<organism evidence="5 6">
    <name type="scientific">Synaphobranchus kaupii</name>
    <name type="common">Kaup's arrowtooth eel</name>
    <dbReference type="NCBI Taxonomy" id="118154"/>
    <lineage>
        <taxon>Eukaryota</taxon>
        <taxon>Metazoa</taxon>
        <taxon>Chordata</taxon>
        <taxon>Craniata</taxon>
        <taxon>Vertebrata</taxon>
        <taxon>Euteleostomi</taxon>
        <taxon>Actinopterygii</taxon>
        <taxon>Neopterygii</taxon>
        <taxon>Teleostei</taxon>
        <taxon>Anguilliformes</taxon>
        <taxon>Synaphobranchidae</taxon>
        <taxon>Synaphobranchus</taxon>
    </lineage>
</organism>
<accession>A0A9Q1FYT5</accession>
<dbReference type="PANTHER" id="PTHR35385:SF2">
    <property type="entry name" value="PROTEIN B, PUTATIVE-RELATED"/>
    <property type="match status" value="1"/>
</dbReference>
<dbReference type="OrthoDB" id="1902038at2759"/>
<name>A0A9Q1FYT5_SYNKA</name>
<keyword evidence="2" id="KW-0479">Metal-binding</keyword>
<evidence type="ECO:0000313" key="6">
    <source>
        <dbReference type="Proteomes" id="UP001152622"/>
    </source>
</evidence>
<gene>
    <name evidence="5" type="ORF">SKAU_G00097910</name>
</gene>
<evidence type="ECO:0000256" key="2">
    <source>
        <dbReference type="ARBA" id="ARBA00022723"/>
    </source>
</evidence>
<keyword evidence="6" id="KW-1185">Reference proteome</keyword>
<keyword evidence="3" id="KW-0863">Zinc-finger</keyword>
<dbReference type="Pfam" id="PF13359">
    <property type="entry name" value="DDE_Tnp_4"/>
    <property type="match status" value="1"/>
</dbReference>
<dbReference type="PROSITE" id="PS50966">
    <property type="entry name" value="ZF_SWIM"/>
    <property type="match status" value="1"/>
</dbReference>
<evidence type="ECO:0000313" key="5">
    <source>
        <dbReference type="EMBL" id="KAJ8369763.1"/>
    </source>
</evidence>
<evidence type="ECO:0000256" key="1">
    <source>
        <dbReference type="ARBA" id="ARBA00001968"/>
    </source>
</evidence>
<dbReference type="InterPro" id="IPR007527">
    <property type="entry name" value="Znf_SWIM"/>
</dbReference>
<evidence type="ECO:0000256" key="3">
    <source>
        <dbReference type="PROSITE-ProRule" id="PRU00325"/>
    </source>
</evidence>
<dbReference type="PANTHER" id="PTHR35385">
    <property type="entry name" value="PROTEIN B, PUTATIVE-RELATED-RELATED"/>
    <property type="match status" value="1"/>
</dbReference>
<evidence type="ECO:0000259" key="4">
    <source>
        <dbReference type="PROSITE" id="PS50966"/>
    </source>
</evidence>
<dbReference type="InterPro" id="IPR027806">
    <property type="entry name" value="HARBI1_dom"/>
</dbReference>
<comment type="cofactor">
    <cofactor evidence="1">
        <name>a divalent metal cation</name>
        <dbReference type="ChEBI" id="CHEBI:60240"/>
    </cofactor>
</comment>
<feature type="domain" description="SWIM-type" evidence="4">
    <location>
        <begin position="447"/>
        <end position="478"/>
    </location>
</feature>
<keyword evidence="3" id="KW-0862">Zinc</keyword>
<dbReference type="GO" id="GO:0008270">
    <property type="term" value="F:zinc ion binding"/>
    <property type="evidence" value="ECO:0007669"/>
    <property type="project" value="UniProtKB-KW"/>
</dbReference>
<dbReference type="AlphaFoldDB" id="A0A9Q1FYT5"/>
<dbReference type="Proteomes" id="UP001152622">
    <property type="component" value="Chromosome 3"/>
</dbReference>
<protein>
    <recommendedName>
        <fullName evidence="4">SWIM-type domain-containing protein</fullName>
    </recommendedName>
</protein>
<dbReference type="EMBL" id="JAINUF010000003">
    <property type="protein sequence ID" value="KAJ8369763.1"/>
    <property type="molecule type" value="Genomic_DNA"/>
</dbReference>